<accession>A0ABP7N5P9</accession>
<keyword evidence="3" id="KW-1185">Reference proteome</keyword>
<dbReference type="HAMAP" id="MF_00676">
    <property type="entry name" value="UPF0260"/>
    <property type="match status" value="1"/>
</dbReference>
<dbReference type="Proteomes" id="UP001501565">
    <property type="component" value="Unassembled WGS sequence"/>
</dbReference>
<comment type="caution">
    <text evidence="2">The sequence shown here is derived from an EMBL/GenBank/DDBJ whole genome shotgun (WGS) entry which is preliminary data.</text>
</comment>
<dbReference type="PANTHER" id="PTHR37421:SF1">
    <property type="entry name" value="UPF0260 PROTEIN YCGN"/>
    <property type="match status" value="1"/>
</dbReference>
<dbReference type="InterPro" id="IPR008228">
    <property type="entry name" value="UCP006173"/>
</dbReference>
<evidence type="ECO:0000313" key="2">
    <source>
        <dbReference type="EMBL" id="GAA3937706.1"/>
    </source>
</evidence>
<protein>
    <recommendedName>
        <fullName evidence="1">UPF0260 protein GCM10022277_37550</fullName>
    </recommendedName>
</protein>
<name>A0ABP7N5P9_9GAMM</name>
<sequence length="151" mass="17183">MGGMTMTDLPFWKTTAMKDMTPEQWESLCDNCGRCCLHKLEDEDSGELAYTNVVCRMYDMKACQCSDYKNRRKVVEGCLKLSADFIPVDWLPETCAYKLLDEGKELMEWHPLVSGKKSSLAAAGMSLKGKVLPEDFVEDDELEDHIIAWVK</sequence>
<dbReference type="PIRSF" id="PIRSF006173">
    <property type="entry name" value="UCP006173"/>
    <property type="match status" value="1"/>
</dbReference>
<dbReference type="InterPro" id="IPR005358">
    <property type="entry name" value="Puta_zinc/iron-chelating_dom"/>
</dbReference>
<gene>
    <name evidence="2" type="ORF">GCM10022277_37550</name>
</gene>
<proteinExistence type="inferred from homology"/>
<comment type="similarity">
    <text evidence="1">Belongs to the UPF0260 family.</text>
</comment>
<dbReference type="PANTHER" id="PTHR37421">
    <property type="entry name" value="UPF0260 PROTEIN YCGN"/>
    <property type="match status" value="1"/>
</dbReference>
<dbReference type="NCBIfam" id="NF003501">
    <property type="entry name" value="PRK05170.1-5"/>
    <property type="match status" value="1"/>
</dbReference>
<reference evidence="3" key="1">
    <citation type="journal article" date="2019" name="Int. J. Syst. Evol. Microbiol.">
        <title>The Global Catalogue of Microorganisms (GCM) 10K type strain sequencing project: providing services to taxonomists for standard genome sequencing and annotation.</title>
        <authorList>
            <consortium name="The Broad Institute Genomics Platform"/>
            <consortium name="The Broad Institute Genome Sequencing Center for Infectious Disease"/>
            <person name="Wu L."/>
            <person name="Ma J."/>
        </authorList>
    </citation>
    <scope>NUCLEOTIDE SEQUENCE [LARGE SCALE GENOMIC DNA]</scope>
    <source>
        <strain evidence="3">JCM 17551</strain>
    </source>
</reference>
<dbReference type="NCBIfam" id="NF003507">
    <property type="entry name" value="PRK05170.2-5"/>
    <property type="match status" value="1"/>
</dbReference>
<evidence type="ECO:0000313" key="3">
    <source>
        <dbReference type="Proteomes" id="UP001501565"/>
    </source>
</evidence>
<organism evidence="2 3">
    <name type="scientific">Litoribacillus peritrichatus</name>
    <dbReference type="NCBI Taxonomy" id="718191"/>
    <lineage>
        <taxon>Bacteria</taxon>
        <taxon>Pseudomonadati</taxon>
        <taxon>Pseudomonadota</taxon>
        <taxon>Gammaproteobacteria</taxon>
        <taxon>Oceanospirillales</taxon>
        <taxon>Oceanospirillaceae</taxon>
        <taxon>Litoribacillus</taxon>
    </lineage>
</organism>
<evidence type="ECO:0000256" key="1">
    <source>
        <dbReference type="HAMAP-Rule" id="MF_00676"/>
    </source>
</evidence>
<dbReference type="EMBL" id="BAABBN010000012">
    <property type="protein sequence ID" value="GAA3937706.1"/>
    <property type="molecule type" value="Genomic_DNA"/>
</dbReference>
<dbReference type="Pfam" id="PF03692">
    <property type="entry name" value="CxxCxxCC"/>
    <property type="match status" value="1"/>
</dbReference>